<organism evidence="1 2">
    <name type="scientific">Romanomermis culicivorax</name>
    <name type="common">Nematode worm</name>
    <dbReference type="NCBI Taxonomy" id="13658"/>
    <lineage>
        <taxon>Eukaryota</taxon>
        <taxon>Metazoa</taxon>
        <taxon>Ecdysozoa</taxon>
        <taxon>Nematoda</taxon>
        <taxon>Enoplea</taxon>
        <taxon>Dorylaimia</taxon>
        <taxon>Mermithida</taxon>
        <taxon>Mermithoidea</taxon>
        <taxon>Mermithidae</taxon>
        <taxon>Romanomermis</taxon>
    </lineage>
</organism>
<reference evidence="2" key="1">
    <citation type="submission" date="2022-11" db="UniProtKB">
        <authorList>
            <consortium name="WormBaseParasite"/>
        </authorList>
    </citation>
    <scope>IDENTIFICATION</scope>
</reference>
<proteinExistence type="predicted"/>
<keyword evidence="1" id="KW-1185">Reference proteome</keyword>
<dbReference type="Proteomes" id="UP000887565">
    <property type="component" value="Unplaced"/>
</dbReference>
<evidence type="ECO:0000313" key="1">
    <source>
        <dbReference type="Proteomes" id="UP000887565"/>
    </source>
</evidence>
<dbReference type="AlphaFoldDB" id="A0A915JEW5"/>
<accession>A0A915JEW5</accession>
<evidence type="ECO:0000313" key="2">
    <source>
        <dbReference type="WBParaSite" id="nRc.2.0.1.t24734-RA"/>
    </source>
</evidence>
<protein>
    <submittedName>
        <fullName evidence="2">Uncharacterized protein</fullName>
    </submittedName>
</protein>
<dbReference type="WBParaSite" id="nRc.2.0.1.t24734-RA">
    <property type="protein sequence ID" value="nRc.2.0.1.t24734-RA"/>
    <property type="gene ID" value="nRc.2.0.1.g24734"/>
</dbReference>
<sequence>MQNFEQSRRRPSVSGRVHSQGAWIDMLLYLLAGLGIRPAEIQEQMSRISKIRRRISNADVNQ</sequence>
<name>A0A915JEW5_ROMCU</name>